<sequence>MVDILKSWFLPLLLCGSTLVAYGQGLSVVKQPEGFLITEQDRPVLFYRTAPDTGAYKRAGYIHPLFGYDGKALTESSPSDHPYQHGVYWAWHQILLEGVQVANGWICEDISWDVRKVKVRKIKDTLSLSSQVDWLVLLKGKRGKTRIVKEYTEITVYPQEKGYRMVDLRLQIKPTMEGVGVGGADNEKGYGGLSLRLKDADQLRFFSEKGYVEPKETPVVTGDWMDFRKLINGSDEGGVAVMVDPKGPDHKGEWILRSFKSMQNPVFPGRKPFLIPNSGLVLSYRFLVYGEGFDRSLIPFIFESYSF</sequence>
<dbReference type="RefSeq" id="WP_196941392.1">
    <property type="nucleotide sequence ID" value="NZ_MU158693.1"/>
</dbReference>
<comment type="caution">
    <text evidence="1">The sequence shown here is derived from an EMBL/GenBank/DDBJ whole genome shotgun (WGS) entry which is preliminary data.</text>
</comment>
<evidence type="ECO:0008006" key="3">
    <source>
        <dbReference type="Google" id="ProtNLM"/>
    </source>
</evidence>
<evidence type="ECO:0000313" key="1">
    <source>
        <dbReference type="EMBL" id="MBE8723258.1"/>
    </source>
</evidence>
<accession>A0ABR9TD26</accession>
<gene>
    <name evidence="1" type="ORF">C4F40_21275</name>
</gene>
<dbReference type="Proteomes" id="UP000618319">
    <property type="component" value="Unassembled WGS sequence"/>
</dbReference>
<dbReference type="InterPro" id="IPR029475">
    <property type="entry name" value="DUF6807"/>
</dbReference>
<name>A0ABR9TD26_9SPHI</name>
<dbReference type="Pfam" id="PF14100">
    <property type="entry name" value="DUF6807"/>
    <property type="match status" value="1"/>
</dbReference>
<organism evidence="1 2">
    <name type="scientific">Sphingobacterium pedocola</name>
    <dbReference type="NCBI Taxonomy" id="2082722"/>
    <lineage>
        <taxon>Bacteria</taxon>
        <taxon>Pseudomonadati</taxon>
        <taxon>Bacteroidota</taxon>
        <taxon>Sphingobacteriia</taxon>
        <taxon>Sphingobacteriales</taxon>
        <taxon>Sphingobacteriaceae</taxon>
        <taxon>Sphingobacterium</taxon>
    </lineage>
</organism>
<dbReference type="EMBL" id="PSKQ01000027">
    <property type="protein sequence ID" value="MBE8723258.1"/>
    <property type="molecule type" value="Genomic_DNA"/>
</dbReference>
<evidence type="ECO:0000313" key="2">
    <source>
        <dbReference type="Proteomes" id="UP000618319"/>
    </source>
</evidence>
<keyword evidence="2" id="KW-1185">Reference proteome</keyword>
<proteinExistence type="predicted"/>
<protein>
    <recommendedName>
        <fullName evidence="3">Methane oxygenase PmoA</fullName>
    </recommendedName>
</protein>
<reference evidence="1 2" key="1">
    <citation type="submission" date="2018-02" db="EMBL/GenBank/DDBJ databases">
        <title>Sphingobacterium KA21.</title>
        <authorList>
            <person name="Vasarhelyi B.M."/>
            <person name="Deshmukh S."/>
            <person name="Balint B."/>
            <person name="Kukolya J."/>
        </authorList>
    </citation>
    <scope>NUCLEOTIDE SEQUENCE [LARGE SCALE GENOMIC DNA]</scope>
    <source>
        <strain evidence="1 2">Ka21</strain>
    </source>
</reference>